<dbReference type="PANTHER" id="PTHR24251">
    <property type="entry name" value="OVOCHYMASE-RELATED"/>
    <property type="match status" value="1"/>
</dbReference>
<dbReference type="InterPro" id="IPR008979">
    <property type="entry name" value="Galactose-bd-like_sf"/>
</dbReference>
<proteinExistence type="predicted"/>
<feature type="chain" id="PRO_5044746204" description="CUB domain-containing protein" evidence="5">
    <location>
        <begin position="25"/>
        <end position="861"/>
    </location>
</feature>
<feature type="region of interest" description="Disordered" evidence="4">
    <location>
        <begin position="769"/>
        <end position="791"/>
    </location>
</feature>
<evidence type="ECO:0000256" key="5">
    <source>
        <dbReference type="SAM" id="SignalP"/>
    </source>
</evidence>
<protein>
    <recommendedName>
        <fullName evidence="6">CUB domain-containing protein</fullName>
    </recommendedName>
</protein>
<organism evidence="7 8">
    <name type="scientific">Batillaria attramentaria</name>
    <dbReference type="NCBI Taxonomy" id="370345"/>
    <lineage>
        <taxon>Eukaryota</taxon>
        <taxon>Metazoa</taxon>
        <taxon>Spiralia</taxon>
        <taxon>Lophotrochozoa</taxon>
        <taxon>Mollusca</taxon>
        <taxon>Gastropoda</taxon>
        <taxon>Caenogastropoda</taxon>
        <taxon>Sorbeoconcha</taxon>
        <taxon>Cerithioidea</taxon>
        <taxon>Batillariidae</taxon>
        <taxon>Batillaria</taxon>
    </lineage>
</organism>
<dbReference type="InterPro" id="IPR000859">
    <property type="entry name" value="CUB_dom"/>
</dbReference>
<sequence length="861" mass="98169">MTPPSITLRLAGILLLQCFHAGFSSPPAHFSPKDGRLHECEHILTSDNGLIATDNWPSFFAPGYKCRWVRTLDTAGELTIIPVYLDFNESGSASACPDENFIEISVSVPDTLNTPEYRRAWNCRNLHTGLGSELKETPAEEEGIPTDNSPSRIIRANNQVHQHGFLMSPNFPHPHNKLVLLKWTFHGFWNILFYLAEFDVGSCEDFDAHVLRLEIRKSGMDRPELMKTWCGNVPKGDRHKWVTGLMSEQPIYLTYAQRRDKGEQPWAPSFSNTAHVTHKGFLLTWIGLKDPNLHSNAVRLLSGEDEHQTVNNTEKDPRDIYFVFIPSENGNAVVTSMLTDNDATTCGAELMEYYIYWRPACYVMFNCSRDTDPRYKHHIYWKEQWNDLFNAALGKPTVFSVSGHRPGKDSTKDNLTSDLVVDGKAVDGYEDLKSGKVCAQTVVDSKRSNKTMWYVDLGKVYRVHWIHIVSRRNVSNNHMKLFYVELTRTVTELNQIQRPPPANITCFTHRDKRATSDIWISCPHDTQLARYVGITFYRRTGNMQLCEVEVQVPRDPEEDPDEDEVDLNNTTPEIRTVSFVTDGNIEGTGFKLWYRVTLLSVGFASWRLNLVKVNTVRINDRDVNETGDENPNSAPDCLGNMLLLGSNRRYRMFCGDHFGAEGLLLNLTGDGGTDTSRLRWIRRQKPSHAPYRLIPQNKTVDIEYFHTPDCGGEVKVHRDLSKVWNISSPMYPLFVPPLLNCTWRIVPDFKGFIRMDVVDDDFDETGKKCGGPLSNQTTLTSTGYPQRQHAPDEDRDCVWTFYTDDQYGVFHVTLTNIGFPMRSGKCVDYVEVKLSSPIRGHPANKGAEKRWCGSVKRQTYT</sequence>
<evidence type="ECO:0000256" key="1">
    <source>
        <dbReference type="ARBA" id="ARBA00022737"/>
    </source>
</evidence>
<accession>A0ABD0JL52</accession>
<dbReference type="EMBL" id="JACVVK020000395">
    <property type="protein sequence ID" value="KAK7475747.1"/>
    <property type="molecule type" value="Genomic_DNA"/>
</dbReference>
<feature type="compositionally biased region" description="Polar residues" evidence="4">
    <location>
        <begin position="773"/>
        <end position="785"/>
    </location>
</feature>
<evidence type="ECO:0000256" key="4">
    <source>
        <dbReference type="SAM" id="MobiDB-lite"/>
    </source>
</evidence>
<reference evidence="7 8" key="1">
    <citation type="journal article" date="2023" name="Sci. Data">
        <title>Genome assembly of the Korean intertidal mud-creeper Batillaria attramentaria.</title>
        <authorList>
            <person name="Patra A.K."/>
            <person name="Ho P.T."/>
            <person name="Jun S."/>
            <person name="Lee S.J."/>
            <person name="Kim Y."/>
            <person name="Won Y.J."/>
        </authorList>
    </citation>
    <scope>NUCLEOTIDE SEQUENCE [LARGE SCALE GENOMIC DNA]</scope>
    <source>
        <strain evidence="7">Wonlab-2016</strain>
    </source>
</reference>
<dbReference type="InterPro" id="IPR035914">
    <property type="entry name" value="Sperma_CUB_dom_sf"/>
</dbReference>
<dbReference type="AlphaFoldDB" id="A0ABD0JL52"/>
<name>A0ABD0JL52_9CAEN</name>
<gene>
    <name evidence="7" type="ORF">BaRGS_00033019</name>
</gene>
<feature type="signal peptide" evidence="5">
    <location>
        <begin position="1"/>
        <end position="24"/>
    </location>
</feature>
<feature type="domain" description="CUB" evidence="6">
    <location>
        <begin position="769"/>
        <end position="861"/>
    </location>
</feature>
<evidence type="ECO:0000313" key="7">
    <source>
        <dbReference type="EMBL" id="KAK7475747.1"/>
    </source>
</evidence>
<dbReference type="Gene3D" id="2.60.120.260">
    <property type="entry name" value="Galactose-binding domain-like"/>
    <property type="match status" value="1"/>
</dbReference>
<evidence type="ECO:0000256" key="2">
    <source>
        <dbReference type="ARBA" id="ARBA00023157"/>
    </source>
</evidence>
<dbReference type="Gene3D" id="2.60.120.290">
    <property type="entry name" value="Spermadhesin, CUB domain"/>
    <property type="match status" value="1"/>
</dbReference>
<evidence type="ECO:0000256" key="3">
    <source>
        <dbReference type="PROSITE-ProRule" id="PRU00059"/>
    </source>
</evidence>
<dbReference type="Proteomes" id="UP001519460">
    <property type="component" value="Unassembled WGS sequence"/>
</dbReference>
<keyword evidence="1" id="KW-0677">Repeat</keyword>
<comment type="caution">
    <text evidence="7">The sequence shown here is derived from an EMBL/GenBank/DDBJ whole genome shotgun (WGS) entry which is preliminary data.</text>
</comment>
<evidence type="ECO:0000313" key="8">
    <source>
        <dbReference type="Proteomes" id="UP001519460"/>
    </source>
</evidence>
<feature type="non-terminal residue" evidence="7">
    <location>
        <position position="861"/>
    </location>
</feature>
<dbReference type="SUPFAM" id="SSF49785">
    <property type="entry name" value="Galactose-binding domain-like"/>
    <property type="match status" value="1"/>
</dbReference>
<evidence type="ECO:0000259" key="6">
    <source>
        <dbReference type="PROSITE" id="PS01180"/>
    </source>
</evidence>
<keyword evidence="8" id="KW-1185">Reference proteome</keyword>
<keyword evidence="5" id="KW-0732">Signal</keyword>
<dbReference type="PROSITE" id="PS01180">
    <property type="entry name" value="CUB"/>
    <property type="match status" value="1"/>
</dbReference>
<comment type="caution">
    <text evidence="3">Lacks conserved residue(s) required for the propagation of feature annotation.</text>
</comment>
<keyword evidence="2" id="KW-1015">Disulfide bond</keyword>